<accession>A0A9P4LQQ0</accession>
<comment type="caution">
    <text evidence="2">The sequence shown here is derived from an EMBL/GenBank/DDBJ whole genome shotgun (WGS) entry which is preliminary data.</text>
</comment>
<dbReference type="PANTHER" id="PTHR24148">
    <property type="entry name" value="ANKYRIN REPEAT DOMAIN-CONTAINING PROTEIN 39 HOMOLOG-RELATED"/>
    <property type="match status" value="1"/>
</dbReference>
<evidence type="ECO:0000313" key="2">
    <source>
        <dbReference type="EMBL" id="KAF2034488.1"/>
    </source>
</evidence>
<reference evidence="2" key="1">
    <citation type="journal article" date="2020" name="Stud. Mycol.">
        <title>101 Dothideomycetes genomes: a test case for predicting lifestyles and emergence of pathogens.</title>
        <authorList>
            <person name="Haridas S."/>
            <person name="Albert R."/>
            <person name="Binder M."/>
            <person name="Bloem J."/>
            <person name="Labutti K."/>
            <person name="Salamov A."/>
            <person name="Andreopoulos B."/>
            <person name="Baker S."/>
            <person name="Barry K."/>
            <person name="Bills G."/>
            <person name="Bluhm B."/>
            <person name="Cannon C."/>
            <person name="Castanera R."/>
            <person name="Culley D."/>
            <person name="Daum C."/>
            <person name="Ezra D."/>
            <person name="Gonzalez J."/>
            <person name="Henrissat B."/>
            <person name="Kuo A."/>
            <person name="Liang C."/>
            <person name="Lipzen A."/>
            <person name="Lutzoni F."/>
            <person name="Magnuson J."/>
            <person name="Mondo S."/>
            <person name="Nolan M."/>
            <person name="Ohm R."/>
            <person name="Pangilinan J."/>
            <person name="Park H.-J."/>
            <person name="Ramirez L."/>
            <person name="Alfaro M."/>
            <person name="Sun H."/>
            <person name="Tritt A."/>
            <person name="Yoshinaga Y."/>
            <person name="Zwiers L.-H."/>
            <person name="Turgeon B."/>
            <person name="Goodwin S."/>
            <person name="Spatafora J."/>
            <person name="Crous P."/>
            <person name="Grigoriev I."/>
        </authorList>
    </citation>
    <scope>NUCLEOTIDE SEQUENCE</scope>
    <source>
        <strain evidence="2">CBS 110217</strain>
    </source>
</reference>
<dbReference type="AlphaFoldDB" id="A0A9P4LQQ0"/>
<gene>
    <name evidence="2" type="ORF">EK21DRAFT_108106</name>
</gene>
<dbReference type="Pfam" id="PF06985">
    <property type="entry name" value="HET"/>
    <property type="match status" value="1"/>
</dbReference>
<feature type="domain" description="Heterokaryon incompatibility" evidence="1">
    <location>
        <begin position="63"/>
        <end position="151"/>
    </location>
</feature>
<evidence type="ECO:0000313" key="3">
    <source>
        <dbReference type="Proteomes" id="UP000799777"/>
    </source>
</evidence>
<evidence type="ECO:0000259" key="1">
    <source>
        <dbReference type="Pfam" id="PF06985"/>
    </source>
</evidence>
<dbReference type="Proteomes" id="UP000799777">
    <property type="component" value="Unassembled WGS sequence"/>
</dbReference>
<sequence length="159" mass="17696">MSSTVYHPISVYQTRIILLHGHNGAPASPIEISLRSADLVHPNFKGIGLRSPTHAEDSIVSCVALSYTWGETTTKKKIICNKFSFTITQNSHDALDVLRPLDGGWRYLWFDAICINQSDMEERARQVQNMLLIYKGAVKVIAWLGPAHERTHNALIAAG</sequence>
<dbReference type="InterPro" id="IPR052895">
    <property type="entry name" value="HetReg/Transcr_Mod"/>
</dbReference>
<dbReference type="PANTHER" id="PTHR24148:SF73">
    <property type="entry name" value="HET DOMAIN PROTEIN (AFU_ORTHOLOGUE AFUA_8G01020)"/>
    <property type="match status" value="1"/>
</dbReference>
<name>A0A9P4LQQ0_9PLEO</name>
<proteinExistence type="predicted"/>
<dbReference type="InterPro" id="IPR010730">
    <property type="entry name" value="HET"/>
</dbReference>
<protein>
    <recommendedName>
        <fullName evidence="1">Heterokaryon incompatibility domain-containing protein</fullName>
    </recommendedName>
</protein>
<organism evidence="2 3">
    <name type="scientific">Setomelanomma holmii</name>
    <dbReference type="NCBI Taxonomy" id="210430"/>
    <lineage>
        <taxon>Eukaryota</taxon>
        <taxon>Fungi</taxon>
        <taxon>Dikarya</taxon>
        <taxon>Ascomycota</taxon>
        <taxon>Pezizomycotina</taxon>
        <taxon>Dothideomycetes</taxon>
        <taxon>Pleosporomycetidae</taxon>
        <taxon>Pleosporales</taxon>
        <taxon>Pleosporineae</taxon>
        <taxon>Phaeosphaeriaceae</taxon>
        <taxon>Setomelanomma</taxon>
    </lineage>
</organism>
<keyword evidence="3" id="KW-1185">Reference proteome</keyword>
<dbReference type="EMBL" id="ML978161">
    <property type="protein sequence ID" value="KAF2034488.1"/>
    <property type="molecule type" value="Genomic_DNA"/>
</dbReference>
<dbReference type="OrthoDB" id="2157530at2759"/>